<dbReference type="SUPFAM" id="SSF53335">
    <property type="entry name" value="S-adenosyl-L-methionine-dependent methyltransferases"/>
    <property type="match status" value="1"/>
</dbReference>
<proteinExistence type="predicted"/>
<reference evidence="4" key="1">
    <citation type="submission" date="2020-06" db="EMBL/GenBank/DDBJ databases">
        <authorList>
            <consortium name="Plant Systems Biology data submission"/>
        </authorList>
    </citation>
    <scope>NUCLEOTIDE SEQUENCE</scope>
    <source>
        <strain evidence="4">D6</strain>
    </source>
</reference>
<evidence type="ECO:0000256" key="1">
    <source>
        <dbReference type="SAM" id="MobiDB-lite"/>
    </source>
</evidence>
<name>A0A9N8E8P5_9STRA</name>
<feature type="compositionally biased region" description="Polar residues" evidence="1">
    <location>
        <begin position="68"/>
        <end position="89"/>
    </location>
</feature>
<evidence type="ECO:0000313" key="4">
    <source>
        <dbReference type="EMBL" id="CAB9516786.1"/>
    </source>
</evidence>
<keyword evidence="5" id="KW-1185">Reference proteome</keyword>
<dbReference type="EMBL" id="CAICTM010000806">
    <property type="protein sequence ID" value="CAB9516786.1"/>
    <property type="molecule type" value="Genomic_DNA"/>
</dbReference>
<dbReference type="InterPro" id="IPR006342">
    <property type="entry name" value="FkbM_mtfrase"/>
</dbReference>
<dbReference type="PANTHER" id="PTHR34203">
    <property type="entry name" value="METHYLTRANSFERASE, FKBM FAMILY PROTEIN"/>
    <property type="match status" value="1"/>
</dbReference>
<feature type="region of interest" description="Disordered" evidence="1">
    <location>
        <begin position="59"/>
        <end position="89"/>
    </location>
</feature>
<feature type="domain" description="Methyltransferase FkbM" evidence="3">
    <location>
        <begin position="216"/>
        <end position="362"/>
    </location>
</feature>
<evidence type="ECO:0000259" key="3">
    <source>
        <dbReference type="Pfam" id="PF05050"/>
    </source>
</evidence>
<sequence length="436" mass="49983">MALPLLTTRRNFDRYMGSANRGQRVFNYTFLFSLPIGVIHLFLVLNFCWSSPSINPAPRVRVDPQGPFTKTPSYPSSETYDGTQEQTDNNGRIYTNIFQKISGEGWQVWHDNDTPLYPPSDDTNLACHWARFRPKRQYPNLDDVNTRMLREQEQPPVQICLHDAKSDQYVSRKIRERGHWEDCDSLTYYWYTTNNLHQQSTDDDDDETSSQQWFLDIGANIGACVLQVLLTTSANIMAFEPEPTNLFHLTSTISRLEPALRKRVYVFPIGLGNATQKAPIHVAADNRGNAAIGQPIPDRHQQDQVFLPPNMVPVERLDDILMKQHKIRLAKMDAQGYECRILEGAQTTILQETSALVFELERTMLRASDDCSEQMLWDIIVQESSWEVYRDDLLRNGVAPASARASRKTVYADGVNLVAVNERMRKNNKNEPETAR</sequence>
<dbReference type="Pfam" id="PF05050">
    <property type="entry name" value="Methyltransf_21"/>
    <property type="match status" value="1"/>
</dbReference>
<accession>A0A9N8E8P5</accession>
<dbReference type="OrthoDB" id="47202at2759"/>
<dbReference type="Proteomes" id="UP001153069">
    <property type="component" value="Unassembled WGS sequence"/>
</dbReference>
<dbReference type="NCBIfam" id="TIGR01444">
    <property type="entry name" value="fkbM_fam"/>
    <property type="match status" value="1"/>
</dbReference>
<evidence type="ECO:0000313" key="5">
    <source>
        <dbReference type="Proteomes" id="UP001153069"/>
    </source>
</evidence>
<keyword evidence="2" id="KW-0472">Membrane</keyword>
<gene>
    <name evidence="4" type="ORF">SEMRO_807_G205250.1</name>
</gene>
<dbReference type="PANTHER" id="PTHR34203:SF15">
    <property type="entry name" value="SLL1173 PROTEIN"/>
    <property type="match status" value="1"/>
</dbReference>
<organism evidence="4 5">
    <name type="scientific">Seminavis robusta</name>
    <dbReference type="NCBI Taxonomy" id="568900"/>
    <lineage>
        <taxon>Eukaryota</taxon>
        <taxon>Sar</taxon>
        <taxon>Stramenopiles</taxon>
        <taxon>Ochrophyta</taxon>
        <taxon>Bacillariophyta</taxon>
        <taxon>Bacillariophyceae</taxon>
        <taxon>Bacillariophycidae</taxon>
        <taxon>Naviculales</taxon>
        <taxon>Naviculaceae</taxon>
        <taxon>Seminavis</taxon>
    </lineage>
</organism>
<protein>
    <recommendedName>
        <fullName evidence="3">Methyltransferase FkbM domain-containing protein</fullName>
    </recommendedName>
</protein>
<dbReference type="AlphaFoldDB" id="A0A9N8E8P5"/>
<comment type="caution">
    <text evidence="4">The sequence shown here is derived from an EMBL/GenBank/DDBJ whole genome shotgun (WGS) entry which is preliminary data.</text>
</comment>
<evidence type="ECO:0000256" key="2">
    <source>
        <dbReference type="SAM" id="Phobius"/>
    </source>
</evidence>
<dbReference type="InterPro" id="IPR029063">
    <property type="entry name" value="SAM-dependent_MTases_sf"/>
</dbReference>
<dbReference type="InterPro" id="IPR052514">
    <property type="entry name" value="SAM-dependent_MTase"/>
</dbReference>
<keyword evidence="2" id="KW-1133">Transmembrane helix</keyword>
<feature type="transmembrane region" description="Helical" evidence="2">
    <location>
        <begin position="25"/>
        <end position="45"/>
    </location>
</feature>
<keyword evidence="2" id="KW-0812">Transmembrane</keyword>
<dbReference type="Gene3D" id="3.40.50.150">
    <property type="entry name" value="Vaccinia Virus protein VP39"/>
    <property type="match status" value="1"/>
</dbReference>